<accession>A0A6G6XJI6</accession>
<protein>
    <submittedName>
        <fullName evidence="1">Uncharacterized protein</fullName>
    </submittedName>
</protein>
<name>A0A6G6XJI6_9CAUD</name>
<dbReference type="GeneID" id="64766592"/>
<dbReference type="RefSeq" id="YP_010059360.1">
    <property type="nucleotide sequence ID" value="NC_054725.1"/>
</dbReference>
<reference evidence="1 2" key="1">
    <citation type="submission" date="2020-01" db="EMBL/GenBank/DDBJ databases">
        <authorList>
            <person name="Alvaro L.E."/>
            <person name="Baker K.N."/>
            <person name="Baxter I.S."/>
            <person name="Brown M.R."/>
            <person name="Driscoll K.D."/>
            <person name="Elrubaie J.M."/>
            <person name="Feith S.L."/>
            <person name="Indihar D.F."/>
            <person name="Knoch V.T."/>
            <person name="Koirtyohann K.M."/>
            <person name="Kratz M.A."/>
            <person name="Lear A.H."/>
            <person name="Lindblom K.E."/>
            <person name="Marcus E.R."/>
            <person name="Murphy M.E."/>
            <person name="Sensor R."/>
            <person name="Sherman S.J."/>
            <person name="Swift V.R."/>
            <person name="White K.E."/>
            <person name="Wills S.J."/>
            <person name="Gatt S.M."/>
            <person name="Lohbauer S.A."/>
            <person name="Power T.R."/>
            <person name="Rosales K.A."/>
            <person name="Sisson B.M."/>
            <person name="Isern S."/>
            <person name="Michael S.F."/>
            <person name="Sunnen C.N."/>
            <person name="Garlena R.A."/>
            <person name="Russell D.A."/>
            <person name="Pope W.H."/>
            <person name="Jacobs-Sera D."/>
            <person name="Hatfull G.F."/>
        </authorList>
    </citation>
    <scope>NUCLEOTIDE SEQUENCE [LARGE SCALE GENOMIC DNA]</scope>
</reference>
<dbReference type="EMBL" id="MN908687">
    <property type="protein sequence ID" value="QIG58262.1"/>
    <property type="molecule type" value="Genomic_DNA"/>
</dbReference>
<organism evidence="1 2">
    <name type="scientific">Gordonia phage Skog</name>
    <dbReference type="NCBI Taxonomy" id="2704033"/>
    <lineage>
        <taxon>Viruses</taxon>
        <taxon>Duplodnaviria</taxon>
        <taxon>Heunggongvirae</taxon>
        <taxon>Uroviricota</taxon>
        <taxon>Caudoviricetes</taxon>
        <taxon>Skogvirus</taxon>
        <taxon>Skogvirus Skog</taxon>
    </lineage>
</organism>
<dbReference type="Proteomes" id="UP000503093">
    <property type="component" value="Segment"/>
</dbReference>
<dbReference type="KEGG" id="vg:64766592"/>
<keyword evidence="2" id="KW-1185">Reference proteome</keyword>
<sequence>MTAAASFGSQSPYGDPRDVLERPLTNREMWAAICAHTPVFDEVEESTGIAFYDEDFMDDWIEDGWIAAKMIEVHQTR</sequence>
<evidence type="ECO:0000313" key="2">
    <source>
        <dbReference type="Proteomes" id="UP000503093"/>
    </source>
</evidence>
<proteinExistence type="predicted"/>
<evidence type="ECO:0000313" key="1">
    <source>
        <dbReference type="EMBL" id="QIG58262.1"/>
    </source>
</evidence>
<gene>
    <name evidence="1" type="primary">111</name>
    <name evidence="1" type="ORF">SEA_SKOG_110</name>
</gene>